<evidence type="ECO:0000256" key="1">
    <source>
        <dbReference type="ARBA" id="ARBA00004429"/>
    </source>
</evidence>
<feature type="transmembrane region" description="Helical" evidence="8">
    <location>
        <begin position="341"/>
        <end position="363"/>
    </location>
</feature>
<feature type="transmembrane region" description="Helical" evidence="8">
    <location>
        <begin position="310"/>
        <end position="329"/>
    </location>
</feature>
<dbReference type="AlphaFoldDB" id="A0A369Q404"/>
<feature type="transmembrane region" description="Helical" evidence="8">
    <location>
        <begin position="418"/>
        <end position="436"/>
    </location>
</feature>
<dbReference type="PIRSF" id="PIRSF006603">
    <property type="entry name" value="DinF"/>
    <property type="match status" value="1"/>
</dbReference>
<evidence type="ECO:0000256" key="8">
    <source>
        <dbReference type="SAM" id="Phobius"/>
    </source>
</evidence>
<dbReference type="NCBIfam" id="TIGR00797">
    <property type="entry name" value="matE"/>
    <property type="match status" value="1"/>
</dbReference>
<feature type="transmembrane region" description="Helical" evidence="8">
    <location>
        <begin position="44"/>
        <end position="65"/>
    </location>
</feature>
<dbReference type="Proteomes" id="UP000253727">
    <property type="component" value="Unassembled WGS sequence"/>
</dbReference>
<dbReference type="InterPro" id="IPR002528">
    <property type="entry name" value="MATE_fam"/>
</dbReference>
<keyword evidence="6 8" id="KW-0472">Membrane</keyword>
<keyword evidence="5 8" id="KW-1133">Transmembrane helix</keyword>
<evidence type="ECO:0000313" key="9">
    <source>
        <dbReference type="EMBL" id="RDC59180.1"/>
    </source>
</evidence>
<keyword evidence="4 8" id="KW-0812">Transmembrane</keyword>
<evidence type="ECO:0000256" key="4">
    <source>
        <dbReference type="ARBA" id="ARBA00022692"/>
    </source>
</evidence>
<feature type="transmembrane region" description="Helical" evidence="8">
    <location>
        <begin position="71"/>
        <end position="96"/>
    </location>
</feature>
<feature type="transmembrane region" description="Helical" evidence="8">
    <location>
        <begin position="200"/>
        <end position="223"/>
    </location>
</feature>
<reference evidence="9 10" key="1">
    <citation type="submission" date="2018-04" db="EMBL/GenBank/DDBJ databases">
        <title>Altererythrobacter sp. HME9302 genome sequencing and assembly.</title>
        <authorList>
            <person name="Kang H."/>
            <person name="Kim H."/>
            <person name="Joh K."/>
        </authorList>
    </citation>
    <scope>NUCLEOTIDE SEQUENCE [LARGE SCALE GENOMIC DNA]</scope>
    <source>
        <strain evidence="9 10">HME9302</strain>
    </source>
</reference>
<dbReference type="InterPro" id="IPR052031">
    <property type="entry name" value="Membrane_Transporter-Flippase"/>
</dbReference>
<dbReference type="InterPro" id="IPR048279">
    <property type="entry name" value="MdtK-like"/>
</dbReference>
<dbReference type="PANTHER" id="PTHR43549:SF3">
    <property type="entry name" value="MULTIDRUG RESISTANCE PROTEIN YPNP-RELATED"/>
    <property type="match status" value="1"/>
</dbReference>
<sequence length="484" mass="49832">MTSPQDLTAAGTGASQAEASEADAPNNAALTRGSIRGHLIGQTAPMIIGVAALMSVGLIDAYFIGQLGAEQLAAIAFIFPITVALSSLGVGVMVGINSVIARALGVGDDQRAARRGNFGIVFAITLGAVLALALFALLDPMFTLMQAPAELLPYIRAYMLPYAFGFPLLLTIMGINGTLRGQGAAKRTLVVSLAYSMTNWVLDPLLITGAFGFAGFGIAGAAYASLGGWIVGIVVGFFVLSQTAIPFKPQLIAQTDWMESARSIAKVAGPASFSNAINPIGLSVLTALVASEGTAAVAGFGAAGRLQSFAVVPLLALSGSIGAIVGQNWGAGQYARARLAMLEAAGFCLVYGLVLAVTLYFAGDWFAQLFSDDSAVVAEFTSYLAIAAWGFAGFGLLIVANGALNAVDRAGVALTQSFARVFLVMLPFAWFLRGSWGSEAIYAAELAANVLGGTLASLLVWRVLRSRGRRDDSPGSAAPASARS</sequence>
<evidence type="ECO:0000256" key="3">
    <source>
        <dbReference type="ARBA" id="ARBA00022475"/>
    </source>
</evidence>
<evidence type="ECO:0000256" key="5">
    <source>
        <dbReference type="ARBA" id="ARBA00022989"/>
    </source>
</evidence>
<comment type="caution">
    <text evidence="9">The sequence shown here is derived from an EMBL/GenBank/DDBJ whole genome shotgun (WGS) entry which is preliminary data.</text>
</comment>
<dbReference type="RefSeq" id="WP_326833145.1">
    <property type="nucleotide sequence ID" value="NZ_QBKA01000002.1"/>
</dbReference>
<dbReference type="Pfam" id="PF01554">
    <property type="entry name" value="MatE"/>
    <property type="match status" value="2"/>
</dbReference>
<keyword evidence="3" id="KW-1003">Cell membrane</keyword>
<evidence type="ECO:0000256" key="2">
    <source>
        <dbReference type="ARBA" id="ARBA00022448"/>
    </source>
</evidence>
<name>A0A369Q404_9SPHN</name>
<evidence type="ECO:0000256" key="6">
    <source>
        <dbReference type="ARBA" id="ARBA00023136"/>
    </source>
</evidence>
<dbReference type="GO" id="GO:0015297">
    <property type="term" value="F:antiporter activity"/>
    <property type="evidence" value="ECO:0007669"/>
    <property type="project" value="InterPro"/>
</dbReference>
<feature type="transmembrane region" description="Helical" evidence="8">
    <location>
        <begin position="158"/>
        <end position="179"/>
    </location>
</feature>
<feature type="transmembrane region" description="Helical" evidence="8">
    <location>
        <begin position="229"/>
        <end position="247"/>
    </location>
</feature>
<dbReference type="GO" id="GO:0005886">
    <property type="term" value="C:plasma membrane"/>
    <property type="evidence" value="ECO:0007669"/>
    <property type="project" value="UniProtKB-SubCell"/>
</dbReference>
<gene>
    <name evidence="9" type="ORF">HME9302_00365</name>
</gene>
<evidence type="ECO:0000256" key="7">
    <source>
        <dbReference type="SAM" id="MobiDB-lite"/>
    </source>
</evidence>
<proteinExistence type="predicted"/>
<feature type="transmembrane region" description="Helical" evidence="8">
    <location>
        <begin position="117"/>
        <end position="138"/>
    </location>
</feature>
<keyword evidence="10" id="KW-1185">Reference proteome</keyword>
<protein>
    <submittedName>
        <fullName evidence="9">Putative multidrug resistance protein NorM</fullName>
    </submittedName>
</protein>
<keyword evidence="2" id="KW-0813">Transport</keyword>
<feature type="transmembrane region" description="Helical" evidence="8">
    <location>
        <begin position="442"/>
        <end position="464"/>
    </location>
</feature>
<dbReference type="PANTHER" id="PTHR43549">
    <property type="entry name" value="MULTIDRUG RESISTANCE PROTEIN YPNP-RELATED"/>
    <property type="match status" value="1"/>
</dbReference>
<organism evidence="9 10">
    <name type="scientific">Alteripontixanthobacter maritimus</name>
    <dbReference type="NCBI Taxonomy" id="2161824"/>
    <lineage>
        <taxon>Bacteria</taxon>
        <taxon>Pseudomonadati</taxon>
        <taxon>Pseudomonadota</taxon>
        <taxon>Alphaproteobacteria</taxon>
        <taxon>Sphingomonadales</taxon>
        <taxon>Erythrobacteraceae</taxon>
        <taxon>Alteripontixanthobacter</taxon>
    </lineage>
</organism>
<evidence type="ECO:0000313" key="10">
    <source>
        <dbReference type="Proteomes" id="UP000253727"/>
    </source>
</evidence>
<feature type="transmembrane region" description="Helical" evidence="8">
    <location>
        <begin position="383"/>
        <end position="406"/>
    </location>
</feature>
<comment type="subcellular location">
    <subcellularLocation>
        <location evidence="1">Cell inner membrane</location>
        <topology evidence="1">Multi-pass membrane protein</topology>
    </subcellularLocation>
</comment>
<accession>A0A369Q404</accession>
<feature type="region of interest" description="Disordered" evidence="7">
    <location>
        <begin position="1"/>
        <end position="24"/>
    </location>
</feature>
<dbReference type="GO" id="GO:0042910">
    <property type="term" value="F:xenobiotic transmembrane transporter activity"/>
    <property type="evidence" value="ECO:0007669"/>
    <property type="project" value="InterPro"/>
</dbReference>
<dbReference type="EMBL" id="QBKA01000002">
    <property type="protein sequence ID" value="RDC59180.1"/>
    <property type="molecule type" value="Genomic_DNA"/>
</dbReference>